<sequence>MEEQRHGHMSRLKFSHIHIWTREVTGHLGPWSGKGLEDVFGPIPGELGPLLKLLKLGDVCLRNSFKSKLVMASIPTFEVQQLSNCLNDDNGNRLCRSLRWNVIQVMVPLWLCLPFSGKHFGYAWIENSINACFTNLAWLTIFFTCMDGKPTLE</sequence>
<reference evidence="1" key="2">
    <citation type="journal article" date="2024" name="Plant">
        <title>Genomic evolution and insights into agronomic trait innovations of Sesamum species.</title>
        <authorList>
            <person name="Miao H."/>
            <person name="Wang L."/>
            <person name="Qu L."/>
            <person name="Liu H."/>
            <person name="Sun Y."/>
            <person name="Le M."/>
            <person name="Wang Q."/>
            <person name="Wei S."/>
            <person name="Zheng Y."/>
            <person name="Lin W."/>
            <person name="Duan Y."/>
            <person name="Cao H."/>
            <person name="Xiong S."/>
            <person name="Wang X."/>
            <person name="Wei L."/>
            <person name="Li C."/>
            <person name="Ma Q."/>
            <person name="Ju M."/>
            <person name="Zhao R."/>
            <person name="Li G."/>
            <person name="Mu C."/>
            <person name="Tian Q."/>
            <person name="Mei H."/>
            <person name="Zhang T."/>
            <person name="Gao T."/>
            <person name="Zhang H."/>
        </authorList>
    </citation>
    <scope>NUCLEOTIDE SEQUENCE</scope>
    <source>
        <strain evidence="1">K16</strain>
    </source>
</reference>
<dbReference type="Proteomes" id="UP001289374">
    <property type="component" value="Unassembled WGS sequence"/>
</dbReference>
<reference evidence="1" key="1">
    <citation type="submission" date="2020-06" db="EMBL/GenBank/DDBJ databases">
        <authorList>
            <person name="Li T."/>
            <person name="Hu X."/>
            <person name="Zhang T."/>
            <person name="Song X."/>
            <person name="Zhang H."/>
            <person name="Dai N."/>
            <person name="Sheng W."/>
            <person name="Hou X."/>
            <person name="Wei L."/>
        </authorList>
    </citation>
    <scope>NUCLEOTIDE SEQUENCE</scope>
    <source>
        <strain evidence="1">K16</strain>
        <tissue evidence="1">Leaf</tissue>
    </source>
</reference>
<keyword evidence="2" id="KW-1185">Reference proteome</keyword>
<accession>A0AAE1X160</accession>
<evidence type="ECO:0000313" key="2">
    <source>
        <dbReference type="Proteomes" id="UP001289374"/>
    </source>
</evidence>
<comment type="caution">
    <text evidence="1">The sequence shown here is derived from an EMBL/GenBank/DDBJ whole genome shotgun (WGS) entry which is preliminary data.</text>
</comment>
<organism evidence="1 2">
    <name type="scientific">Sesamum angolense</name>
    <dbReference type="NCBI Taxonomy" id="2727404"/>
    <lineage>
        <taxon>Eukaryota</taxon>
        <taxon>Viridiplantae</taxon>
        <taxon>Streptophyta</taxon>
        <taxon>Embryophyta</taxon>
        <taxon>Tracheophyta</taxon>
        <taxon>Spermatophyta</taxon>
        <taxon>Magnoliopsida</taxon>
        <taxon>eudicotyledons</taxon>
        <taxon>Gunneridae</taxon>
        <taxon>Pentapetalae</taxon>
        <taxon>asterids</taxon>
        <taxon>lamiids</taxon>
        <taxon>Lamiales</taxon>
        <taxon>Pedaliaceae</taxon>
        <taxon>Sesamum</taxon>
    </lineage>
</organism>
<protein>
    <submittedName>
        <fullName evidence="1">Uncharacterized protein</fullName>
    </submittedName>
</protein>
<dbReference type="EMBL" id="JACGWL010000005">
    <property type="protein sequence ID" value="KAK4402897.1"/>
    <property type="molecule type" value="Genomic_DNA"/>
</dbReference>
<gene>
    <name evidence="1" type="ORF">Sango_1030400</name>
</gene>
<evidence type="ECO:0000313" key="1">
    <source>
        <dbReference type="EMBL" id="KAK4402897.1"/>
    </source>
</evidence>
<proteinExistence type="predicted"/>
<name>A0AAE1X160_9LAMI</name>
<dbReference type="AlphaFoldDB" id="A0AAE1X160"/>